<dbReference type="PANTHER" id="PTHR12110:SF41">
    <property type="entry name" value="INOSOSE DEHYDRATASE"/>
    <property type="match status" value="1"/>
</dbReference>
<evidence type="ECO:0000259" key="1">
    <source>
        <dbReference type="Pfam" id="PF01261"/>
    </source>
</evidence>
<protein>
    <submittedName>
        <fullName evidence="2">L-xylulose 5-phosphate 3-epimerase</fullName>
        <ecNumber evidence="2">5.1.3.-</ecNumber>
    </submittedName>
</protein>
<dbReference type="InterPro" id="IPR036237">
    <property type="entry name" value="Xyl_isomerase-like_sf"/>
</dbReference>
<dbReference type="EC" id="5.1.3.-" evidence="2"/>
<name>A0A0M2NM56_9FIRM</name>
<dbReference type="Gene3D" id="3.20.20.150">
    <property type="entry name" value="Divalent-metal-dependent TIM barrel enzymes"/>
    <property type="match status" value="1"/>
</dbReference>
<evidence type="ECO:0000313" key="3">
    <source>
        <dbReference type="Proteomes" id="UP000034076"/>
    </source>
</evidence>
<dbReference type="Pfam" id="PF01261">
    <property type="entry name" value="AP_endonuc_2"/>
    <property type="match status" value="1"/>
</dbReference>
<accession>A0A0M2NM56</accession>
<dbReference type="EMBL" id="LAYJ01000076">
    <property type="protein sequence ID" value="KKI51492.1"/>
    <property type="molecule type" value="Genomic_DNA"/>
</dbReference>
<proteinExistence type="predicted"/>
<comment type="caution">
    <text evidence="2">The sequence shown here is derived from an EMBL/GenBank/DDBJ whole genome shotgun (WGS) entry which is preliminary data.</text>
</comment>
<dbReference type="PANTHER" id="PTHR12110">
    <property type="entry name" value="HYDROXYPYRUVATE ISOMERASE"/>
    <property type="match status" value="1"/>
</dbReference>
<feature type="domain" description="Xylose isomerase-like TIM barrel" evidence="1">
    <location>
        <begin position="20"/>
        <end position="254"/>
    </location>
</feature>
<keyword evidence="2" id="KW-0413">Isomerase</keyword>
<dbReference type="AlphaFoldDB" id="A0A0M2NM56"/>
<dbReference type="STRING" id="270498.CHK_0984"/>
<evidence type="ECO:0000313" key="2">
    <source>
        <dbReference type="EMBL" id="KKI51492.1"/>
    </source>
</evidence>
<sequence length="289" mass="32434">MQLGVYEKAIPMILPWKEKFAVARDAGYDFMELSIDPTPQRLVRLEPDDETALELRRAIDETGFPVLSMAVSALRAYPLGDLCGHVRAAGVDIVKKSVDFACKTGVRLIQLSTYDTYEGVSNQKTRRLFLENLRECADYAQSRAVMLALETMDTSFADSLEKTLELVEDINSPYVQIYADVGNIAAAGYDFCNKLGDMDGHVVAIHLKDAKKGEVRRVNYGEGIVDFEGVYASLLKHRFSGLLVAEMWGDEKCAFLPYVELSNRFLRERMENAQRAYVAQTQEDSAFVV</sequence>
<dbReference type="InterPro" id="IPR050312">
    <property type="entry name" value="IolE/XylAMocC-like"/>
</dbReference>
<dbReference type="InterPro" id="IPR013022">
    <property type="entry name" value="Xyl_isomerase-like_TIM-brl"/>
</dbReference>
<keyword evidence="3" id="KW-1185">Reference proteome</keyword>
<dbReference type="Proteomes" id="UP000034076">
    <property type="component" value="Unassembled WGS sequence"/>
</dbReference>
<reference evidence="2 3" key="1">
    <citation type="submission" date="2015-04" db="EMBL/GenBank/DDBJ databases">
        <title>Draft genome sequence of bacteremic isolate Catabacter hongkongensis type strain HKU16T.</title>
        <authorList>
            <person name="Lau S.K."/>
            <person name="Teng J.L."/>
            <person name="Huang Y."/>
            <person name="Curreem S.O."/>
            <person name="Tsui S.K."/>
            <person name="Woo P.C."/>
        </authorList>
    </citation>
    <scope>NUCLEOTIDE SEQUENCE [LARGE SCALE GENOMIC DNA]</scope>
    <source>
        <strain evidence="2 3">HKU16</strain>
    </source>
</reference>
<organism evidence="2 3">
    <name type="scientific">Christensenella hongkongensis</name>
    <dbReference type="NCBI Taxonomy" id="270498"/>
    <lineage>
        <taxon>Bacteria</taxon>
        <taxon>Bacillati</taxon>
        <taxon>Bacillota</taxon>
        <taxon>Clostridia</taxon>
        <taxon>Christensenellales</taxon>
        <taxon>Christensenellaceae</taxon>
        <taxon>Christensenella</taxon>
    </lineage>
</organism>
<dbReference type="NCBIfam" id="NF009689">
    <property type="entry name" value="PRK13210.1"/>
    <property type="match status" value="1"/>
</dbReference>
<dbReference type="GO" id="GO:0016853">
    <property type="term" value="F:isomerase activity"/>
    <property type="evidence" value="ECO:0007669"/>
    <property type="project" value="UniProtKB-KW"/>
</dbReference>
<gene>
    <name evidence="2" type="ORF">CHK_0984</name>
</gene>
<dbReference type="SUPFAM" id="SSF51658">
    <property type="entry name" value="Xylose isomerase-like"/>
    <property type="match status" value="1"/>
</dbReference>